<dbReference type="InterPro" id="IPR014048">
    <property type="entry name" value="MethylDNA_cys_MeTrfase_DNA-bd"/>
</dbReference>
<dbReference type="Pfam" id="PF01035">
    <property type="entry name" value="DNA_binding_1"/>
    <property type="match status" value="1"/>
</dbReference>
<evidence type="ECO:0000256" key="2">
    <source>
        <dbReference type="ARBA" id="ARBA00022603"/>
    </source>
</evidence>
<sequence>MVRGARGLRAGADTPLGPIWVEETSGALTAAGWGPASPPPLGSLAAEALAQFGAYLSGSLRHFDLPLAPATGLAARTRAALLAIPFGETRIYGALAAALSISPQAAGQACGANPLPIFVPCHRVLSATSLGGYSGAGGIETKISLLRLEGAASLLL</sequence>
<keyword evidence="2 8" id="KW-0489">Methyltransferase</keyword>
<dbReference type="InterPro" id="IPR036388">
    <property type="entry name" value="WH-like_DNA-bd_sf"/>
</dbReference>
<evidence type="ECO:0000313" key="9">
    <source>
        <dbReference type="Proteomes" id="UP000474757"/>
    </source>
</evidence>
<organism evidence="8 9">
    <name type="scientific">Pseudoroseicyclus tamaricis</name>
    <dbReference type="NCBI Taxonomy" id="2705421"/>
    <lineage>
        <taxon>Bacteria</taxon>
        <taxon>Pseudomonadati</taxon>
        <taxon>Pseudomonadota</taxon>
        <taxon>Alphaproteobacteria</taxon>
        <taxon>Rhodobacterales</taxon>
        <taxon>Paracoccaceae</taxon>
        <taxon>Pseudoroseicyclus</taxon>
    </lineage>
</organism>
<evidence type="ECO:0000256" key="5">
    <source>
        <dbReference type="ARBA" id="ARBA00023204"/>
    </source>
</evidence>
<evidence type="ECO:0000256" key="4">
    <source>
        <dbReference type="ARBA" id="ARBA00022763"/>
    </source>
</evidence>
<dbReference type="InterPro" id="IPR036631">
    <property type="entry name" value="MGMT_N_sf"/>
</dbReference>
<accession>A0A6B2JK79</accession>
<evidence type="ECO:0000256" key="1">
    <source>
        <dbReference type="ARBA" id="ARBA00001286"/>
    </source>
</evidence>
<protein>
    <submittedName>
        <fullName evidence="8">Methylated-DNA--[protein]-cysteine S-methyltransferase</fullName>
    </submittedName>
</protein>
<dbReference type="SUPFAM" id="SSF46767">
    <property type="entry name" value="Methylated DNA-protein cysteine methyltransferase, C-terminal domain"/>
    <property type="match status" value="1"/>
</dbReference>
<keyword evidence="5" id="KW-0234">DNA repair</keyword>
<dbReference type="GO" id="GO:0003908">
    <property type="term" value="F:methylated-DNA-[protein]-cysteine S-methyltransferase activity"/>
    <property type="evidence" value="ECO:0007669"/>
    <property type="project" value="UniProtKB-EC"/>
</dbReference>
<dbReference type="SUPFAM" id="SSF53155">
    <property type="entry name" value="Methylated DNA-protein cysteine methyltransferase domain"/>
    <property type="match status" value="1"/>
</dbReference>
<dbReference type="GO" id="GO:0032259">
    <property type="term" value="P:methylation"/>
    <property type="evidence" value="ECO:0007669"/>
    <property type="project" value="UniProtKB-KW"/>
</dbReference>
<evidence type="ECO:0000259" key="7">
    <source>
        <dbReference type="Pfam" id="PF01035"/>
    </source>
</evidence>
<dbReference type="AlphaFoldDB" id="A0A6B2JK79"/>
<dbReference type="PROSITE" id="PS00374">
    <property type="entry name" value="MGMT"/>
    <property type="match status" value="1"/>
</dbReference>
<feature type="domain" description="Methylated-DNA-[protein]-cysteine S-methyltransferase DNA binding" evidence="7">
    <location>
        <begin position="78"/>
        <end position="151"/>
    </location>
</feature>
<evidence type="ECO:0000256" key="3">
    <source>
        <dbReference type="ARBA" id="ARBA00022679"/>
    </source>
</evidence>
<comment type="catalytic activity">
    <reaction evidence="1">
        <text>a 4-O-methyl-thymidine in DNA + L-cysteinyl-[protein] = a thymidine in DNA + S-methyl-L-cysteinyl-[protein]</text>
        <dbReference type="Rhea" id="RHEA:53428"/>
        <dbReference type="Rhea" id="RHEA-COMP:10131"/>
        <dbReference type="Rhea" id="RHEA-COMP:10132"/>
        <dbReference type="Rhea" id="RHEA-COMP:13555"/>
        <dbReference type="Rhea" id="RHEA-COMP:13556"/>
        <dbReference type="ChEBI" id="CHEBI:29950"/>
        <dbReference type="ChEBI" id="CHEBI:82612"/>
        <dbReference type="ChEBI" id="CHEBI:137386"/>
        <dbReference type="ChEBI" id="CHEBI:137387"/>
        <dbReference type="EC" id="2.1.1.63"/>
    </reaction>
</comment>
<keyword evidence="9" id="KW-1185">Reference proteome</keyword>
<dbReference type="RefSeq" id="WP_163894290.1">
    <property type="nucleotide sequence ID" value="NZ_JAAFYS010000003.1"/>
</dbReference>
<reference evidence="8 9" key="1">
    <citation type="submission" date="2020-02" db="EMBL/GenBank/DDBJ databases">
        <title>Pseudoroseicyclus tamarix, sp. nov., isolated from offshore sediment of a Tamarix chinensis forest.</title>
        <authorList>
            <person name="Gai Y."/>
        </authorList>
    </citation>
    <scope>NUCLEOTIDE SEQUENCE [LARGE SCALE GENOMIC DNA]</scope>
    <source>
        <strain evidence="8 9">CLL3-39</strain>
    </source>
</reference>
<dbReference type="CDD" id="cd06445">
    <property type="entry name" value="ATase"/>
    <property type="match status" value="1"/>
</dbReference>
<keyword evidence="3 8" id="KW-0808">Transferase</keyword>
<evidence type="ECO:0000313" key="8">
    <source>
        <dbReference type="EMBL" id="NDV01863.1"/>
    </source>
</evidence>
<comment type="caution">
    <text evidence="8">The sequence shown here is derived from an EMBL/GenBank/DDBJ whole genome shotgun (WGS) entry which is preliminary data.</text>
</comment>
<dbReference type="NCBIfam" id="TIGR00589">
    <property type="entry name" value="ogt"/>
    <property type="match status" value="1"/>
</dbReference>
<name>A0A6B2JK79_9RHOB</name>
<dbReference type="InterPro" id="IPR001497">
    <property type="entry name" value="MethylDNA_cys_MeTrfase_AS"/>
</dbReference>
<dbReference type="InterPro" id="IPR036217">
    <property type="entry name" value="MethylDNA_cys_MeTrfase_DNAb"/>
</dbReference>
<dbReference type="Gene3D" id="1.10.10.10">
    <property type="entry name" value="Winged helix-like DNA-binding domain superfamily/Winged helix DNA-binding domain"/>
    <property type="match status" value="1"/>
</dbReference>
<comment type="catalytic activity">
    <reaction evidence="6">
        <text>a 6-O-methyl-2'-deoxyguanosine in DNA + L-cysteinyl-[protein] = S-methyl-L-cysteinyl-[protein] + a 2'-deoxyguanosine in DNA</text>
        <dbReference type="Rhea" id="RHEA:24000"/>
        <dbReference type="Rhea" id="RHEA-COMP:10131"/>
        <dbReference type="Rhea" id="RHEA-COMP:10132"/>
        <dbReference type="Rhea" id="RHEA-COMP:11367"/>
        <dbReference type="Rhea" id="RHEA-COMP:11368"/>
        <dbReference type="ChEBI" id="CHEBI:29950"/>
        <dbReference type="ChEBI" id="CHEBI:82612"/>
        <dbReference type="ChEBI" id="CHEBI:85445"/>
        <dbReference type="ChEBI" id="CHEBI:85448"/>
        <dbReference type="EC" id="2.1.1.63"/>
    </reaction>
</comment>
<dbReference type="Proteomes" id="UP000474757">
    <property type="component" value="Unassembled WGS sequence"/>
</dbReference>
<dbReference type="EMBL" id="JAAGAB010000003">
    <property type="protein sequence ID" value="NDV01863.1"/>
    <property type="molecule type" value="Genomic_DNA"/>
</dbReference>
<dbReference type="GO" id="GO:0006281">
    <property type="term" value="P:DNA repair"/>
    <property type="evidence" value="ECO:0007669"/>
    <property type="project" value="UniProtKB-KW"/>
</dbReference>
<proteinExistence type="predicted"/>
<dbReference type="PANTHER" id="PTHR10815">
    <property type="entry name" value="METHYLATED-DNA--PROTEIN-CYSTEINE METHYLTRANSFERASE"/>
    <property type="match status" value="1"/>
</dbReference>
<gene>
    <name evidence="8" type="ORF">GZA08_12900</name>
</gene>
<evidence type="ECO:0000256" key="6">
    <source>
        <dbReference type="ARBA" id="ARBA00049348"/>
    </source>
</evidence>
<keyword evidence="4" id="KW-0227">DNA damage</keyword>
<dbReference type="PANTHER" id="PTHR10815:SF5">
    <property type="entry name" value="METHYLATED-DNA--PROTEIN-CYSTEINE METHYLTRANSFERASE"/>
    <property type="match status" value="1"/>
</dbReference>